<keyword evidence="6 12" id="KW-0479">Metal-binding</keyword>
<dbReference type="RefSeq" id="WP_060757694.1">
    <property type="nucleotide sequence ID" value="NZ_CCXQ01000051.1"/>
</dbReference>
<dbReference type="InterPro" id="IPR056411">
    <property type="entry name" value="CysS_C"/>
</dbReference>
<reference evidence="14 15" key="1">
    <citation type="submission" date="2014-09" db="EMBL/GenBank/DDBJ databases">
        <authorList>
            <person name="Loux Valentin"/>
            <person name="Dugat Thibaut"/>
        </authorList>
    </citation>
    <scope>NUCLEOTIDE SEQUENCE [LARGE SCALE GENOMIC DNA]</scope>
    <source>
        <strain evidence="14 15">BOV-10_179</strain>
    </source>
</reference>
<keyword evidence="10 12" id="KW-0648">Protein biosynthesis</keyword>
<dbReference type="InterPro" id="IPR009080">
    <property type="entry name" value="tRNAsynth_Ia_anticodon-bd"/>
</dbReference>
<feature type="binding site" evidence="12">
    <location>
        <position position="27"/>
    </location>
    <ligand>
        <name>Zn(2+)</name>
        <dbReference type="ChEBI" id="CHEBI:29105"/>
    </ligand>
</feature>
<comment type="catalytic activity">
    <reaction evidence="12">
        <text>tRNA(Cys) + L-cysteine + ATP = L-cysteinyl-tRNA(Cys) + AMP + diphosphate</text>
        <dbReference type="Rhea" id="RHEA:17773"/>
        <dbReference type="Rhea" id="RHEA-COMP:9661"/>
        <dbReference type="Rhea" id="RHEA-COMP:9679"/>
        <dbReference type="ChEBI" id="CHEBI:30616"/>
        <dbReference type="ChEBI" id="CHEBI:33019"/>
        <dbReference type="ChEBI" id="CHEBI:35235"/>
        <dbReference type="ChEBI" id="CHEBI:78442"/>
        <dbReference type="ChEBI" id="CHEBI:78517"/>
        <dbReference type="ChEBI" id="CHEBI:456215"/>
        <dbReference type="EC" id="6.1.1.16"/>
    </reaction>
</comment>
<dbReference type="SMART" id="SM00840">
    <property type="entry name" value="DALR_2"/>
    <property type="match status" value="1"/>
</dbReference>
<dbReference type="CDD" id="cd00672">
    <property type="entry name" value="CysRS_core"/>
    <property type="match status" value="1"/>
</dbReference>
<dbReference type="InterPro" id="IPR015273">
    <property type="entry name" value="Cys-tRNA-synt_Ia_DALR"/>
</dbReference>
<proteinExistence type="inferred from homology"/>
<dbReference type="AlphaFoldDB" id="A0A098EFU4"/>
<organism evidence="14 15">
    <name type="scientific">Anaplasma phagocytophilum</name>
    <name type="common">Ehrlichia phagocytophila</name>
    <dbReference type="NCBI Taxonomy" id="948"/>
    <lineage>
        <taxon>Bacteria</taxon>
        <taxon>Pseudomonadati</taxon>
        <taxon>Pseudomonadota</taxon>
        <taxon>Alphaproteobacteria</taxon>
        <taxon>Rickettsiales</taxon>
        <taxon>Anaplasmataceae</taxon>
        <taxon>Anaplasma</taxon>
        <taxon>phagocytophilum group</taxon>
    </lineage>
</organism>
<dbReference type="GO" id="GO:0006423">
    <property type="term" value="P:cysteinyl-tRNA aminoacylation"/>
    <property type="evidence" value="ECO:0007669"/>
    <property type="project" value="UniProtKB-UniRule"/>
</dbReference>
<keyword evidence="8 12" id="KW-0862">Zinc</keyword>
<dbReference type="Pfam" id="PF01406">
    <property type="entry name" value="tRNA-synt_1e"/>
    <property type="match status" value="1"/>
</dbReference>
<evidence type="ECO:0000313" key="15">
    <source>
        <dbReference type="Proteomes" id="UP000055047"/>
    </source>
</evidence>
<keyword evidence="5 12" id="KW-0436">Ligase</keyword>
<keyword evidence="9 12" id="KW-0067">ATP-binding</keyword>
<keyword evidence="4 12" id="KW-0963">Cytoplasm</keyword>
<comment type="subunit">
    <text evidence="3 12">Monomer.</text>
</comment>
<dbReference type="EMBL" id="CCXQ01000051">
    <property type="protein sequence ID" value="CEG20655.1"/>
    <property type="molecule type" value="Genomic_DNA"/>
</dbReference>
<comment type="cofactor">
    <cofactor evidence="12">
        <name>Zn(2+)</name>
        <dbReference type="ChEBI" id="CHEBI:29105"/>
    </cofactor>
    <text evidence="12">Binds 1 zinc ion per subunit.</text>
</comment>
<gene>
    <name evidence="12 14" type="primary">cysS</name>
    <name evidence="14" type="ORF">ANAPHAGO_00684</name>
</gene>
<evidence type="ECO:0000256" key="12">
    <source>
        <dbReference type="HAMAP-Rule" id="MF_00041"/>
    </source>
</evidence>
<dbReference type="PANTHER" id="PTHR10890">
    <property type="entry name" value="CYSTEINYL-TRNA SYNTHETASE"/>
    <property type="match status" value="1"/>
</dbReference>
<keyword evidence="11 12" id="KW-0030">Aminoacyl-tRNA synthetase</keyword>
<evidence type="ECO:0000259" key="13">
    <source>
        <dbReference type="SMART" id="SM00840"/>
    </source>
</evidence>
<feature type="binding site" evidence="12">
    <location>
        <position position="273"/>
    </location>
    <ligand>
        <name>ATP</name>
        <dbReference type="ChEBI" id="CHEBI:30616"/>
    </ligand>
</feature>
<evidence type="ECO:0000256" key="9">
    <source>
        <dbReference type="ARBA" id="ARBA00022840"/>
    </source>
</evidence>
<dbReference type="InterPro" id="IPR015803">
    <property type="entry name" value="Cys-tRNA-ligase"/>
</dbReference>
<feature type="binding site" evidence="12">
    <location>
        <position position="240"/>
    </location>
    <ligand>
        <name>Zn(2+)</name>
        <dbReference type="ChEBI" id="CHEBI:29105"/>
    </ligand>
</feature>
<feature type="domain" description="Cysteinyl-tRNA synthetase class Ia DALR" evidence="13">
    <location>
        <begin position="348"/>
        <end position="410"/>
    </location>
</feature>
<dbReference type="GO" id="GO:0008270">
    <property type="term" value="F:zinc ion binding"/>
    <property type="evidence" value="ECO:0007669"/>
    <property type="project" value="UniProtKB-UniRule"/>
</dbReference>
<feature type="binding site" evidence="12">
    <location>
        <position position="211"/>
    </location>
    <ligand>
        <name>Zn(2+)</name>
        <dbReference type="ChEBI" id="CHEBI:29105"/>
    </ligand>
</feature>
<dbReference type="Pfam" id="PF09190">
    <property type="entry name" value="DALR_2"/>
    <property type="match status" value="1"/>
</dbReference>
<evidence type="ECO:0000313" key="14">
    <source>
        <dbReference type="EMBL" id="CEG20655.1"/>
    </source>
</evidence>
<dbReference type="InterPro" id="IPR024909">
    <property type="entry name" value="Cys-tRNA/MSH_ligase"/>
</dbReference>
<dbReference type="SUPFAM" id="SSF47323">
    <property type="entry name" value="Anticodon-binding domain of a subclass of class I aminoacyl-tRNA synthetases"/>
    <property type="match status" value="1"/>
</dbReference>
<evidence type="ECO:0000256" key="7">
    <source>
        <dbReference type="ARBA" id="ARBA00022741"/>
    </source>
</evidence>
<evidence type="ECO:0000256" key="11">
    <source>
        <dbReference type="ARBA" id="ARBA00023146"/>
    </source>
</evidence>
<comment type="similarity">
    <text evidence="2 12">Belongs to the class-I aminoacyl-tRNA synthetase family.</text>
</comment>
<evidence type="ECO:0000256" key="2">
    <source>
        <dbReference type="ARBA" id="ARBA00005594"/>
    </source>
</evidence>
<keyword evidence="7 12" id="KW-0547">Nucleotide-binding</keyword>
<feature type="short sequence motif" description="'HIGH' region" evidence="12">
    <location>
        <begin position="29"/>
        <end position="39"/>
    </location>
</feature>
<dbReference type="Gene3D" id="3.40.50.620">
    <property type="entry name" value="HUPs"/>
    <property type="match status" value="1"/>
</dbReference>
<dbReference type="PRINTS" id="PR00983">
    <property type="entry name" value="TRNASYNTHCYS"/>
</dbReference>
<evidence type="ECO:0000256" key="10">
    <source>
        <dbReference type="ARBA" id="ARBA00022917"/>
    </source>
</evidence>
<name>A0A098EFU4_ANAPH</name>
<dbReference type="HAMAP" id="MF_00041">
    <property type="entry name" value="Cys_tRNA_synth"/>
    <property type="match status" value="1"/>
</dbReference>
<dbReference type="InterPro" id="IPR014729">
    <property type="entry name" value="Rossmann-like_a/b/a_fold"/>
</dbReference>
<dbReference type="NCBIfam" id="TIGR00435">
    <property type="entry name" value="cysS"/>
    <property type="match status" value="1"/>
</dbReference>
<dbReference type="SUPFAM" id="SSF52374">
    <property type="entry name" value="Nucleotidylyl transferase"/>
    <property type="match status" value="1"/>
</dbReference>
<feature type="binding site" evidence="12">
    <location>
        <position position="236"/>
    </location>
    <ligand>
        <name>Zn(2+)</name>
        <dbReference type="ChEBI" id="CHEBI:29105"/>
    </ligand>
</feature>
<evidence type="ECO:0000256" key="6">
    <source>
        <dbReference type="ARBA" id="ARBA00022723"/>
    </source>
</evidence>
<dbReference type="Proteomes" id="UP000055047">
    <property type="component" value="Unassembled WGS sequence"/>
</dbReference>
<dbReference type="InterPro" id="IPR032678">
    <property type="entry name" value="tRNA-synt_1_cat_dom"/>
</dbReference>
<dbReference type="GO" id="GO:0005524">
    <property type="term" value="F:ATP binding"/>
    <property type="evidence" value="ECO:0007669"/>
    <property type="project" value="UniProtKB-UniRule"/>
</dbReference>
<accession>A0A098EFU4</accession>
<protein>
    <recommendedName>
        <fullName evidence="12">Cysteine--tRNA ligase</fullName>
        <ecNumber evidence="12">6.1.1.16</ecNumber>
    </recommendedName>
    <alternativeName>
        <fullName evidence="12">Cysteinyl-tRNA synthetase</fullName>
        <shortName evidence="12">CysRS</shortName>
    </alternativeName>
</protein>
<dbReference type="GO" id="GO:0004817">
    <property type="term" value="F:cysteine-tRNA ligase activity"/>
    <property type="evidence" value="ECO:0007669"/>
    <property type="project" value="UniProtKB-UniRule"/>
</dbReference>
<dbReference type="PANTHER" id="PTHR10890:SF3">
    <property type="entry name" value="CYSTEINE--TRNA LIGASE, CYTOPLASMIC"/>
    <property type="match status" value="1"/>
</dbReference>
<dbReference type="EC" id="6.1.1.16" evidence="12"/>
<comment type="subcellular location">
    <subcellularLocation>
        <location evidence="1 12">Cytoplasm</location>
    </subcellularLocation>
</comment>
<dbReference type="Gene3D" id="1.20.120.1910">
    <property type="entry name" value="Cysteine-tRNA ligase, C-terminal anti-codon recognition domain"/>
    <property type="match status" value="1"/>
</dbReference>
<evidence type="ECO:0000256" key="3">
    <source>
        <dbReference type="ARBA" id="ARBA00011245"/>
    </source>
</evidence>
<dbReference type="Pfam" id="PF23493">
    <property type="entry name" value="CysS_C"/>
    <property type="match status" value="1"/>
</dbReference>
<feature type="short sequence motif" description="'KMSKS' region" evidence="12">
    <location>
        <begin position="270"/>
        <end position="274"/>
    </location>
</feature>
<evidence type="ECO:0000256" key="5">
    <source>
        <dbReference type="ARBA" id="ARBA00022598"/>
    </source>
</evidence>
<dbReference type="GO" id="GO:0005829">
    <property type="term" value="C:cytosol"/>
    <property type="evidence" value="ECO:0007669"/>
    <property type="project" value="TreeGrafter"/>
</dbReference>
<evidence type="ECO:0000256" key="4">
    <source>
        <dbReference type="ARBA" id="ARBA00022490"/>
    </source>
</evidence>
<sequence length="462" mass="51865">MKLYDTFSAAKRVFDPIDSACVKIYACGPTVYDLAHIGNARSAVVYDVLFRLLRELYPEVIYVRNITDVDDKIINAAAETGQNIGDFTERYIKYFHEDMDALNCLSPTVEPRATAEIDTMLQLISRLVESGHAYVKGGSVYFSISSHRHYGKLSGRKIDEMISGNRVSIDAEKLHPGDFVLWKPATEQDIKLGAAWESPWGRGRPGWHIECSAMSYRYLGESFDIHGGGADLMFPHHENELAQNMCAFSGSEYARYWVHNGFLTVNAGEKMSKSLGNVITVRGLRNSGIEGAVIRYVFLCTHYRKPLDWNEKAIFDAQSALNKMRRSCMEFTSEELNSDIEAVGVHDMLLEALKDDMNTPMAIAALHALVGEINKTTDFKERLKLARVLNRSAKLMGITDGFAGKSAEEAVDVDKIQELLERRREARNGGNYALADEIRDQLHSMGIVIKDDKDGVTRWSRA</sequence>
<evidence type="ECO:0000256" key="1">
    <source>
        <dbReference type="ARBA" id="ARBA00004496"/>
    </source>
</evidence>
<evidence type="ECO:0000256" key="8">
    <source>
        <dbReference type="ARBA" id="ARBA00022833"/>
    </source>
</evidence>